<dbReference type="EMBL" id="LOEE01000019">
    <property type="protein sequence ID" value="KXG77054.1"/>
    <property type="molecule type" value="Genomic_DNA"/>
</dbReference>
<dbReference type="EC" id="2.7.1.180" evidence="1 10"/>
<evidence type="ECO:0000256" key="7">
    <source>
        <dbReference type="ARBA" id="ARBA00022842"/>
    </source>
</evidence>
<comment type="catalytic activity">
    <reaction evidence="9 10">
        <text>L-threonyl-[protein] + FAD = FMN-L-threonyl-[protein] + AMP + H(+)</text>
        <dbReference type="Rhea" id="RHEA:36847"/>
        <dbReference type="Rhea" id="RHEA-COMP:11060"/>
        <dbReference type="Rhea" id="RHEA-COMP:11061"/>
        <dbReference type="ChEBI" id="CHEBI:15378"/>
        <dbReference type="ChEBI" id="CHEBI:30013"/>
        <dbReference type="ChEBI" id="CHEBI:57692"/>
        <dbReference type="ChEBI" id="CHEBI:74257"/>
        <dbReference type="ChEBI" id="CHEBI:456215"/>
        <dbReference type="EC" id="2.7.1.180"/>
    </reaction>
</comment>
<sequence>MKKKTFLLAAQAFVIIFVFLLPACNPQKQMITDSAYMLGTHLQLSLWTEDKAEGMAVIRECFQRIYQIEQKMSVNIANSEVNEINRYAGKEYVAVSDDTMTVLRKGFAYAALTDGAFNPAIGPLVKLWGIGTEKERVPRLDEIQEVLKYVDYKGIKFQDENKVKLDIDGMQLDLGGIAKGYAADAVTKIIREKGIKHAIINLGGNVVAVGKKTDGTPWKIGIQDPFEPTGTHMGVIEITDQTVVTSGNYERYFMRDGKRYHHIIDPKTGYPSENGVISATIITDSSIDADALSTSVYVLGLEKGMKLIESMEGVECIIITEGKKVYLSSGLKGRLKIANDGFEIVD</sequence>
<keyword evidence="13" id="KW-1185">Reference proteome</keyword>
<dbReference type="Pfam" id="PF02424">
    <property type="entry name" value="ApbE"/>
    <property type="match status" value="1"/>
</dbReference>
<dbReference type="PIRSF" id="PIRSF006268">
    <property type="entry name" value="ApbE"/>
    <property type="match status" value="1"/>
</dbReference>
<evidence type="ECO:0000256" key="6">
    <source>
        <dbReference type="ARBA" id="ARBA00022827"/>
    </source>
</evidence>
<keyword evidence="6 10" id="KW-0274">FAD</keyword>
<organism evidence="12 13">
    <name type="scientific">Thermotalea metallivorans</name>
    <dbReference type="NCBI Taxonomy" id="520762"/>
    <lineage>
        <taxon>Bacteria</taxon>
        <taxon>Bacillati</taxon>
        <taxon>Bacillota</taxon>
        <taxon>Clostridia</taxon>
        <taxon>Peptostreptococcales</taxon>
        <taxon>Thermotaleaceae</taxon>
        <taxon>Thermotalea</taxon>
    </lineage>
</organism>
<dbReference type="PANTHER" id="PTHR30040:SF2">
    <property type="entry name" value="FAD:PROTEIN FMN TRANSFERASE"/>
    <property type="match status" value="1"/>
</dbReference>
<dbReference type="PANTHER" id="PTHR30040">
    <property type="entry name" value="THIAMINE BIOSYNTHESIS LIPOPROTEIN APBE"/>
    <property type="match status" value="1"/>
</dbReference>
<name>A0A140L929_9FIRM</name>
<dbReference type="GO" id="GO:0046872">
    <property type="term" value="F:metal ion binding"/>
    <property type="evidence" value="ECO:0007669"/>
    <property type="project" value="UniProtKB-UniRule"/>
</dbReference>
<proteinExistence type="inferred from homology"/>
<comment type="cofactor">
    <cofactor evidence="11">
        <name>Mg(2+)</name>
        <dbReference type="ChEBI" id="CHEBI:18420"/>
    </cofactor>
    <cofactor evidence="11">
        <name>Mn(2+)</name>
        <dbReference type="ChEBI" id="CHEBI:29035"/>
    </cofactor>
    <text evidence="11">Magnesium. Can also use manganese.</text>
</comment>
<evidence type="ECO:0000256" key="9">
    <source>
        <dbReference type="ARBA" id="ARBA00048540"/>
    </source>
</evidence>
<dbReference type="SUPFAM" id="SSF143631">
    <property type="entry name" value="ApbE-like"/>
    <property type="match status" value="1"/>
</dbReference>
<evidence type="ECO:0000256" key="2">
    <source>
        <dbReference type="ARBA" id="ARBA00016337"/>
    </source>
</evidence>
<accession>A0A140L929</accession>
<keyword evidence="3 10" id="KW-0285">Flavoprotein</keyword>
<dbReference type="PATRIC" id="fig|520762.4.peg.659"/>
<dbReference type="GO" id="GO:0016740">
    <property type="term" value="F:transferase activity"/>
    <property type="evidence" value="ECO:0007669"/>
    <property type="project" value="UniProtKB-UniRule"/>
</dbReference>
<evidence type="ECO:0000256" key="3">
    <source>
        <dbReference type="ARBA" id="ARBA00022630"/>
    </source>
</evidence>
<dbReference type="AlphaFoldDB" id="A0A140L929"/>
<dbReference type="RefSeq" id="WP_068554921.1">
    <property type="nucleotide sequence ID" value="NZ_LOEE01000019.1"/>
</dbReference>
<comment type="similarity">
    <text evidence="10">Belongs to the ApbE family.</text>
</comment>
<feature type="binding site" evidence="11">
    <location>
        <position position="294"/>
    </location>
    <ligand>
        <name>Mg(2+)</name>
        <dbReference type="ChEBI" id="CHEBI:18420"/>
    </ligand>
</feature>
<keyword evidence="7 10" id="KW-0460">Magnesium</keyword>
<dbReference type="Gene3D" id="3.10.520.10">
    <property type="entry name" value="ApbE-like domains"/>
    <property type="match status" value="1"/>
</dbReference>
<dbReference type="InterPro" id="IPR003374">
    <property type="entry name" value="ApbE-like_sf"/>
</dbReference>
<evidence type="ECO:0000256" key="8">
    <source>
        <dbReference type="ARBA" id="ARBA00031306"/>
    </source>
</evidence>
<evidence type="ECO:0000256" key="1">
    <source>
        <dbReference type="ARBA" id="ARBA00011955"/>
    </source>
</evidence>
<feature type="binding site" evidence="11">
    <location>
        <position position="176"/>
    </location>
    <ligand>
        <name>Mg(2+)</name>
        <dbReference type="ChEBI" id="CHEBI:18420"/>
    </ligand>
</feature>
<dbReference type="Proteomes" id="UP000070456">
    <property type="component" value="Unassembled WGS sequence"/>
</dbReference>
<evidence type="ECO:0000256" key="5">
    <source>
        <dbReference type="ARBA" id="ARBA00022723"/>
    </source>
</evidence>
<protein>
    <recommendedName>
        <fullName evidence="2 10">FAD:protein FMN transferase</fullName>
        <ecNumber evidence="1 10">2.7.1.180</ecNumber>
    </recommendedName>
    <alternativeName>
        <fullName evidence="8 10">Flavin transferase</fullName>
    </alternativeName>
</protein>
<feature type="binding site" evidence="11">
    <location>
        <position position="290"/>
    </location>
    <ligand>
        <name>Mg(2+)</name>
        <dbReference type="ChEBI" id="CHEBI:18420"/>
    </ligand>
</feature>
<comment type="caution">
    <text evidence="12">The sequence shown here is derived from an EMBL/GenBank/DDBJ whole genome shotgun (WGS) entry which is preliminary data.</text>
</comment>
<evidence type="ECO:0000256" key="10">
    <source>
        <dbReference type="PIRNR" id="PIRNR006268"/>
    </source>
</evidence>
<evidence type="ECO:0000256" key="11">
    <source>
        <dbReference type="PIRSR" id="PIRSR006268-2"/>
    </source>
</evidence>
<dbReference type="InterPro" id="IPR024932">
    <property type="entry name" value="ApbE"/>
</dbReference>
<evidence type="ECO:0000313" key="12">
    <source>
        <dbReference type="EMBL" id="KXG77054.1"/>
    </source>
</evidence>
<keyword evidence="5 10" id="KW-0479">Metal-binding</keyword>
<keyword evidence="4 10" id="KW-0808">Transferase</keyword>
<reference evidence="12 13" key="1">
    <citation type="submission" date="2015-12" db="EMBL/GenBank/DDBJ databases">
        <title>Draft genome sequence of the thermoanaerobe Thermotalea metallivorans, an isolate from the runoff channel of the Great Artesian Basin, Australia.</title>
        <authorList>
            <person name="Patel B.K."/>
        </authorList>
    </citation>
    <scope>NUCLEOTIDE SEQUENCE [LARGE SCALE GENOMIC DNA]</scope>
    <source>
        <strain evidence="12 13">B2-1</strain>
    </source>
</reference>
<evidence type="ECO:0000256" key="4">
    <source>
        <dbReference type="ARBA" id="ARBA00022679"/>
    </source>
</evidence>
<gene>
    <name evidence="12" type="primary">apbE</name>
    <name evidence="12" type="ORF">AN619_05820</name>
</gene>
<evidence type="ECO:0000313" key="13">
    <source>
        <dbReference type="Proteomes" id="UP000070456"/>
    </source>
</evidence>
<dbReference type="STRING" id="520762.AN619_05820"/>